<evidence type="ECO:0000313" key="1">
    <source>
        <dbReference type="EMBL" id="KAF1912927.1"/>
    </source>
</evidence>
<accession>A0A6A5QFQ3</accession>
<keyword evidence="2" id="KW-1185">Reference proteome</keyword>
<organism evidence="1 2">
    <name type="scientific">Ampelomyces quisqualis</name>
    <name type="common">Powdery mildew agent</name>
    <dbReference type="NCBI Taxonomy" id="50730"/>
    <lineage>
        <taxon>Eukaryota</taxon>
        <taxon>Fungi</taxon>
        <taxon>Dikarya</taxon>
        <taxon>Ascomycota</taxon>
        <taxon>Pezizomycotina</taxon>
        <taxon>Dothideomycetes</taxon>
        <taxon>Pleosporomycetidae</taxon>
        <taxon>Pleosporales</taxon>
        <taxon>Pleosporineae</taxon>
        <taxon>Phaeosphaeriaceae</taxon>
        <taxon>Ampelomyces</taxon>
    </lineage>
</organism>
<proteinExistence type="predicted"/>
<protein>
    <submittedName>
        <fullName evidence="1">Uncharacterized protein</fullName>
    </submittedName>
</protein>
<evidence type="ECO:0000313" key="2">
    <source>
        <dbReference type="Proteomes" id="UP000800096"/>
    </source>
</evidence>
<reference evidence="1" key="1">
    <citation type="journal article" date="2020" name="Stud. Mycol.">
        <title>101 Dothideomycetes genomes: a test case for predicting lifestyles and emergence of pathogens.</title>
        <authorList>
            <person name="Haridas S."/>
            <person name="Albert R."/>
            <person name="Binder M."/>
            <person name="Bloem J."/>
            <person name="Labutti K."/>
            <person name="Salamov A."/>
            <person name="Andreopoulos B."/>
            <person name="Baker S."/>
            <person name="Barry K."/>
            <person name="Bills G."/>
            <person name="Bluhm B."/>
            <person name="Cannon C."/>
            <person name="Castanera R."/>
            <person name="Culley D."/>
            <person name="Daum C."/>
            <person name="Ezra D."/>
            <person name="Gonzalez J."/>
            <person name="Henrissat B."/>
            <person name="Kuo A."/>
            <person name="Liang C."/>
            <person name="Lipzen A."/>
            <person name="Lutzoni F."/>
            <person name="Magnuson J."/>
            <person name="Mondo S."/>
            <person name="Nolan M."/>
            <person name="Ohm R."/>
            <person name="Pangilinan J."/>
            <person name="Park H.-J."/>
            <person name="Ramirez L."/>
            <person name="Alfaro M."/>
            <person name="Sun H."/>
            <person name="Tritt A."/>
            <person name="Yoshinaga Y."/>
            <person name="Zwiers L.-H."/>
            <person name="Turgeon B."/>
            <person name="Goodwin S."/>
            <person name="Spatafora J."/>
            <person name="Crous P."/>
            <person name="Grigoriev I."/>
        </authorList>
    </citation>
    <scope>NUCLEOTIDE SEQUENCE</scope>
    <source>
        <strain evidence="1">HMLAC05119</strain>
    </source>
</reference>
<dbReference type="AlphaFoldDB" id="A0A6A5QFQ3"/>
<dbReference type="Proteomes" id="UP000800096">
    <property type="component" value="Unassembled WGS sequence"/>
</dbReference>
<dbReference type="EMBL" id="ML979139">
    <property type="protein sequence ID" value="KAF1912927.1"/>
    <property type="molecule type" value="Genomic_DNA"/>
</dbReference>
<name>A0A6A5QFQ3_AMPQU</name>
<gene>
    <name evidence="1" type="ORF">BDU57DRAFT_532063</name>
</gene>
<sequence length="340" mass="37119">MSNGGAEHPALHVDARLLLENVVGQMEIAEMQGRDSNGRWAAEKKTREAKTGGVRGKGASYLVVGLQSRHAVTSSSLIRQNILGSLDNTRRAGFGETDGLQYGFCAPVIVTKTKTIALSDVLTGALRRGEGGGMRLTCRFTGARTRARLNAGSKSDTPQSGPTENCRWHWHAWVKTNFYFCNESLRRCSDRRSNAVQGEFEKSFEGTVKALLQMQCTVTQRLSHLVGRRGHHRAGVPRCSALAALASAGQHHHSSCGGPRLMGKVVACARIGDMFVFSHATVSTKGRVCLRTAPRRLPEYAVRRRRPSARWSSLLQAQMQLVANGKQTNSGEIQRKGTLV</sequence>